<evidence type="ECO:0000313" key="1">
    <source>
        <dbReference type="EMBL" id="APG59022.1"/>
    </source>
</evidence>
<evidence type="ECO:0000313" key="2">
    <source>
        <dbReference type="Proteomes" id="UP000182510"/>
    </source>
</evidence>
<proteinExistence type="predicted"/>
<dbReference type="STRING" id="1913577.LPB144_00765"/>
<organism evidence="1 2">
    <name type="scientific">Christiangramia salexigens</name>
    <dbReference type="NCBI Taxonomy" id="1913577"/>
    <lineage>
        <taxon>Bacteria</taxon>
        <taxon>Pseudomonadati</taxon>
        <taxon>Bacteroidota</taxon>
        <taxon>Flavobacteriia</taxon>
        <taxon>Flavobacteriales</taxon>
        <taxon>Flavobacteriaceae</taxon>
        <taxon>Christiangramia</taxon>
    </lineage>
</organism>
<dbReference type="Proteomes" id="UP000182510">
    <property type="component" value="Chromosome"/>
</dbReference>
<reference evidence="1" key="1">
    <citation type="submission" date="2016-11" db="EMBL/GenBank/DDBJ databases">
        <title>Gramella sp. LPB0144 isolated from marine environment.</title>
        <authorList>
            <person name="Kim E."/>
            <person name="Yi H."/>
        </authorList>
    </citation>
    <scope>NUCLEOTIDE SEQUENCE [LARGE SCALE GENOMIC DNA]</scope>
    <source>
        <strain evidence="1">LPB0144</strain>
    </source>
</reference>
<dbReference type="AlphaFoldDB" id="A0A1L3J1K5"/>
<protein>
    <submittedName>
        <fullName evidence="1">Uncharacterized protein</fullName>
    </submittedName>
</protein>
<gene>
    <name evidence="1" type="ORF">LPB144_00765</name>
</gene>
<dbReference type="EMBL" id="CP018153">
    <property type="protein sequence ID" value="APG59022.1"/>
    <property type="molecule type" value="Genomic_DNA"/>
</dbReference>
<keyword evidence="2" id="KW-1185">Reference proteome</keyword>
<name>A0A1L3J1K5_9FLAO</name>
<sequence length="70" mass="8330">MAAKQKTRNFRCGFLIAEKEGLDLFLQKFTKPLNLLVLSHYLNEFFIFVEQAKYHSLQRYYAPNYAPLLK</sequence>
<accession>A0A1L3J1K5</accession>
<dbReference type="KEGG" id="grl:LPB144_00765"/>